<comment type="cofactor">
    <cofactor evidence="1">
        <name>heme b</name>
        <dbReference type="ChEBI" id="CHEBI:60344"/>
    </cofactor>
</comment>
<keyword evidence="11 14" id="KW-0472">Membrane</keyword>
<evidence type="ECO:0000256" key="4">
    <source>
        <dbReference type="ARBA" id="ARBA00022475"/>
    </source>
</evidence>
<reference evidence="16 17" key="1">
    <citation type="submission" date="2021-08" db="EMBL/GenBank/DDBJ databases">
        <authorList>
            <person name="Tuo L."/>
        </authorList>
    </citation>
    <scope>NUCLEOTIDE SEQUENCE [LARGE SCALE GENOMIC DNA]</scope>
    <source>
        <strain evidence="16 17">JCM 31229</strain>
    </source>
</reference>
<sequence length="222" mass="25030">MIKVIRAWALRHTAERRYSPVGQGFHWTMAALISFQLYWGWSMSRMPVGNDKLDAYRVHAELGLLMFVLAALRAIWRLIVPGPINDADRLGWQTWAAHITHVLFYICFFGLPLSGWAMWSALGDGSPLSIAGLIPWPQMPFHSLAKSLQWLVLDWSEAIHVALILLLVVMIPIHVGAALKHHFWDRHDVLLGMLPELPEDEAREGPPRSAIPRGSRPRTAGG</sequence>
<gene>
    <name evidence="16" type="ORF">K7G82_14460</name>
</gene>
<evidence type="ECO:0000256" key="14">
    <source>
        <dbReference type="SAM" id="Phobius"/>
    </source>
</evidence>
<dbReference type="Pfam" id="PF01292">
    <property type="entry name" value="Ni_hydr_CYTB"/>
    <property type="match status" value="1"/>
</dbReference>
<evidence type="ECO:0000256" key="7">
    <source>
        <dbReference type="ARBA" id="ARBA00022723"/>
    </source>
</evidence>
<feature type="region of interest" description="Disordered" evidence="13">
    <location>
        <begin position="199"/>
        <end position="222"/>
    </location>
</feature>
<evidence type="ECO:0000313" key="17">
    <source>
        <dbReference type="Proteomes" id="UP000706039"/>
    </source>
</evidence>
<evidence type="ECO:0000256" key="11">
    <source>
        <dbReference type="ARBA" id="ARBA00023136"/>
    </source>
</evidence>
<evidence type="ECO:0000256" key="6">
    <source>
        <dbReference type="ARBA" id="ARBA00022692"/>
    </source>
</evidence>
<keyword evidence="9 14" id="KW-1133">Transmembrane helix</keyword>
<comment type="similarity">
    <text evidence="12">Belongs to the cytochrome b561 family.</text>
</comment>
<organism evidence="16 17">
    <name type="scientific">Sphingomonas colocasiae</name>
    <dbReference type="NCBI Taxonomy" id="1848973"/>
    <lineage>
        <taxon>Bacteria</taxon>
        <taxon>Pseudomonadati</taxon>
        <taxon>Pseudomonadota</taxon>
        <taxon>Alphaproteobacteria</taxon>
        <taxon>Sphingomonadales</taxon>
        <taxon>Sphingomonadaceae</taxon>
        <taxon>Sphingomonas</taxon>
    </lineage>
</organism>
<comment type="caution">
    <text evidence="16">The sequence shown here is derived from an EMBL/GenBank/DDBJ whole genome shotgun (WGS) entry which is preliminary data.</text>
</comment>
<dbReference type="Proteomes" id="UP000706039">
    <property type="component" value="Unassembled WGS sequence"/>
</dbReference>
<evidence type="ECO:0000256" key="12">
    <source>
        <dbReference type="ARBA" id="ARBA00037975"/>
    </source>
</evidence>
<feature type="transmembrane region" description="Helical" evidence="14">
    <location>
        <begin position="21"/>
        <end position="42"/>
    </location>
</feature>
<dbReference type="RefSeq" id="WP_222990604.1">
    <property type="nucleotide sequence ID" value="NZ_JAINVV010000006.1"/>
</dbReference>
<evidence type="ECO:0000256" key="8">
    <source>
        <dbReference type="ARBA" id="ARBA00022982"/>
    </source>
</evidence>
<evidence type="ECO:0000313" key="16">
    <source>
        <dbReference type="EMBL" id="MBY8823503.1"/>
    </source>
</evidence>
<dbReference type="PANTHER" id="PTHR30529">
    <property type="entry name" value="CYTOCHROME B561"/>
    <property type="match status" value="1"/>
</dbReference>
<keyword evidence="3" id="KW-0813">Transport</keyword>
<name>A0ABS7PQJ5_9SPHN</name>
<keyword evidence="7" id="KW-0479">Metal-binding</keyword>
<evidence type="ECO:0000259" key="15">
    <source>
        <dbReference type="Pfam" id="PF01292"/>
    </source>
</evidence>
<dbReference type="EMBL" id="JAINVV010000006">
    <property type="protein sequence ID" value="MBY8823503.1"/>
    <property type="molecule type" value="Genomic_DNA"/>
</dbReference>
<keyword evidence="6 14" id="KW-0812">Transmembrane</keyword>
<evidence type="ECO:0000256" key="13">
    <source>
        <dbReference type="SAM" id="MobiDB-lite"/>
    </source>
</evidence>
<feature type="transmembrane region" description="Helical" evidence="14">
    <location>
        <begin position="62"/>
        <end position="80"/>
    </location>
</feature>
<dbReference type="PANTHER" id="PTHR30529:SF1">
    <property type="entry name" value="CYTOCHROME B561 HOMOLOG 2"/>
    <property type="match status" value="1"/>
</dbReference>
<evidence type="ECO:0000256" key="2">
    <source>
        <dbReference type="ARBA" id="ARBA00004651"/>
    </source>
</evidence>
<protein>
    <submittedName>
        <fullName evidence="16">Cytochrome b/b6 domain-containing protein</fullName>
    </submittedName>
</protein>
<keyword evidence="5" id="KW-0349">Heme</keyword>
<evidence type="ECO:0000256" key="3">
    <source>
        <dbReference type="ARBA" id="ARBA00022448"/>
    </source>
</evidence>
<evidence type="ECO:0000256" key="9">
    <source>
        <dbReference type="ARBA" id="ARBA00022989"/>
    </source>
</evidence>
<dbReference type="InterPro" id="IPR016174">
    <property type="entry name" value="Di-haem_cyt_TM"/>
</dbReference>
<dbReference type="SUPFAM" id="SSF81342">
    <property type="entry name" value="Transmembrane di-heme cytochromes"/>
    <property type="match status" value="1"/>
</dbReference>
<keyword evidence="8" id="KW-0249">Electron transport</keyword>
<feature type="domain" description="Cytochrome b561 bacterial/Ni-hydrogenase" evidence="15">
    <location>
        <begin position="17"/>
        <end position="195"/>
    </location>
</feature>
<evidence type="ECO:0000256" key="1">
    <source>
        <dbReference type="ARBA" id="ARBA00001970"/>
    </source>
</evidence>
<comment type="subcellular location">
    <subcellularLocation>
        <location evidence="2">Cell membrane</location>
        <topology evidence="2">Multi-pass membrane protein</topology>
    </subcellularLocation>
</comment>
<evidence type="ECO:0000256" key="5">
    <source>
        <dbReference type="ARBA" id="ARBA00022617"/>
    </source>
</evidence>
<keyword evidence="17" id="KW-1185">Reference proteome</keyword>
<evidence type="ECO:0000256" key="10">
    <source>
        <dbReference type="ARBA" id="ARBA00023004"/>
    </source>
</evidence>
<proteinExistence type="inferred from homology"/>
<keyword evidence="4" id="KW-1003">Cell membrane</keyword>
<dbReference type="InterPro" id="IPR011577">
    <property type="entry name" value="Cyt_b561_bac/Ni-Hgenase"/>
</dbReference>
<accession>A0ABS7PQJ5</accession>
<keyword evidence="10" id="KW-0408">Iron</keyword>
<dbReference type="InterPro" id="IPR052168">
    <property type="entry name" value="Cytochrome_b561_oxidase"/>
</dbReference>
<feature type="transmembrane region" description="Helical" evidence="14">
    <location>
        <begin position="101"/>
        <end position="119"/>
    </location>
</feature>
<feature type="transmembrane region" description="Helical" evidence="14">
    <location>
        <begin position="158"/>
        <end position="179"/>
    </location>
</feature>